<evidence type="ECO:0000256" key="5">
    <source>
        <dbReference type="ARBA" id="ARBA00023242"/>
    </source>
</evidence>
<dbReference type="EMBL" id="LR743594">
    <property type="protein sequence ID" value="CAA2622910.1"/>
    <property type="molecule type" value="Genomic_DNA"/>
</dbReference>
<evidence type="ECO:0000256" key="4">
    <source>
        <dbReference type="ARBA" id="ARBA00023132"/>
    </source>
</evidence>
<dbReference type="InterPro" id="IPR000156">
    <property type="entry name" value="Ran_bind_dom"/>
</dbReference>
<keyword evidence="2" id="KW-0813">Transport</keyword>
<dbReference type="PANTHER" id="PTHR23138:SF142">
    <property type="entry name" value="RAN-BINDING PROTEIN 3B-RELATED"/>
    <property type="match status" value="1"/>
</dbReference>
<keyword evidence="2" id="KW-0509">mRNA transport</keyword>
<keyword evidence="9" id="KW-1185">Reference proteome</keyword>
<organism evidence="8">
    <name type="scientific">Spirodela intermedia</name>
    <name type="common">Intermediate duckweed</name>
    <dbReference type="NCBI Taxonomy" id="51605"/>
    <lineage>
        <taxon>Eukaryota</taxon>
        <taxon>Viridiplantae</taxon>
        <taxon>Streptophyta</taxon>
        <taxon>Embryophyta</taxon>
        <taxon>Tracheophyta</taxon>
        <taxon>Spermatophyta</taxon>
        <taxon>Magnoliopsida</taxon>
        <taxon>Liliopsida</taxon>
        <taxon>Araceae</taxon>
        <taxon>Lemnoideae</taxon>
        <taxon>Spirodela</taxon>
    </lineage>
</organism>
<comment type="subcellular location">
    <subcellularLocation>
        <location evidence="1">Nucleus</location>
        <location evidence="1">Nuclear pore complex</location>
    </subcellularLocation>
</comment>
<reference evidence="8 9" key="1">
    <citation type="submission" date="2019-12" db="EMBL/GenBank/DDBJ databases">
        <authorList>
            <person name="Scholz U."/>
            <person name="Mascher M."/>
            <person name="Fiebig A."/>
        </authorList>
    </citation>
    <scope>NUCLEOTIDE SEQUENCE</scope>
</reference>
<proteinExistence type="predicted"/>
<dbReference type="SMART" id="SM00160">
    <property type="entry name" value="RanBD"/>
    <property type="match status" value="1"/>
</dbReference>
<dbReference type="AlphaFoldDB" id="A0A7I8IWW7"/>
<feature type="compositionally biased region" description="Polar residues" evidence="6">
    <location>
        <begin position="66"/>
        <end position="80"/>
    </location>
</feature>
<dbReference type="Proteomes" id="UP001189122">
    <property type="component" value="Unassembled WGS sequence"/>
</dbReference>
<dbReference type="InterPro" id="IPR045207">
    <property type="entry name" value="RanBD_NUP50_plant"/>
</dbReference>
<keyword evidence="4" id="KW-0653">Protein transport</keyword>
<sequence>MPVFKTKLSSLTSLPRSSAIGKRRNRLLLGGAAIGVSLLGMYHVRSLYSDVKPADADKQPPPASETRAQPTSEPQHQPSTGKEAPEADNGSKPEDEKTDEDEGSKQNGQPDEEDNTQSEDKASLPAEESSEKDKVVSPKETSCSGEANDKEAENGQHEGEPEAKTSSEEAPVVEREKQDAKETPQGVGDDEEKKDLGVNEDKTESQPPLSSFQQLSSSQNAFSGLAGTGFSASSFSFGTAPKEGLGSLFGKSYGPRFELTGDKPACVSFGPPLNLFIAAPSDASKAGAGATATLQSADAVLFEYLDRGWKERGKGELKVNISTAGAEKARLVMRARGNFRLILNASLYPDMSLTAMEKRGITFACVNSAAEGKGAGLSTFALKFKDAAIVDEFRAAVEAHKGQRLAVPPPLRTPENSPKASDE</sequence>
<dbReference type="CDD" id="cd13169">
    <property type="entry name" value="RanBD_NUP50_plant"/>
    <property type="match status" value="1"/>
</dbReference>
<dbReference type="PANTHER" id="PTHR23138">
    <property type="entry name" value="RAN BINDING PROTEIN"/>
    <property type="match status" value="1"/>
</dbReference>
<keyword evidence="4" id="KW-0906">Nuclear pore complex</keyword>
<feature type="compositionally biased region" description="Basic and acidic residues" evidence="6">
    <location>
        <begin position="83"/>
        <end position="95"/>
    </location>
</feature>
<keyword evidence="3" id="KW-0811">Translocation</keyword>
<evidence type="ECO:0000256" key="6">
    <source>
        <dbReference type="SAM" id="MobiDB-lite"/>
    </source>
</evidence>
<evidence type="ECO:0000256" key="3">
    <source>
        <dbReference type="ARBA" id="ARBA00023010"/>
    </source>
</evidence>
<protein>
    <recommendedName>
        <fullName evidence="7">RanBD1 domain-containing protein</fullName>
    </recommendedName>
</protein>
<evidence type="ECO:0000259" key="7">
    <source>
        <dbReference type="PROSITE" id="PS50196"/>
    </source>
</evidence>
<dbReference type="GO" id="GO:0015031">
    <property type="term" value="P:protein transport"/>
    <property type="evidence" value="ECO:0007669"/>
    <property type="project" value="UniProtKB-KW"/>
</dbReference>
<dbReference type="SUPFAM" id="SSF50729">
    <property type="entry name" value="PH domain-like"/>
    <property type="match status" value="1"/>
</dbReference>
<feature type="region of interest" description="Disordered" evidence="6">
    <location>
        <begin position="404"/>
        <end position="423"/>
    </location>
</feature>
<feature type="compositionally biased region" description="Low complexity" evidence="6">
    <location>
        <begin position="205"/>
        <end position="216"/>
    </location>
</feature>
<feature type="compositionally biased region" description="Basic and acidic residues" evidence="6">
    <location>
        <begin position="147"/>
        <end position="182"/>
    </location>
</feature>
<evidence type="ECO:0000256" key="2">
    <source>
        <dbReference type="ARBA" id="ARBA00022816"/>
    </source>
</evidence>
<dbReference type="GO" id="GO:0005643">
    <property type="term" value="C:nuclear pore"/>
    <property type="evidence" value="ECO:0007669"/>
    <property type="project" value="UniProtKB-SubCell"/>
</dbReference>
<gene>
    <name evidence="8" type="ORF">SI7747_07008869</name>
</gene>
<dbReference type="EMBL" id="CACRZD030000007">
    <property type="protein sequence ID" value="CAA6662484.1"/>
    <property type="molecule type" value="Genomic_DNA"/>
</dbReference>
<dbReference type="PROSITE" id="PS50196">
    <property type="entry name" value="RANBD1"/>
    <property type="match status" value="1"/>
</dbReference>
<dbReference type="GO" id="GO:0051028">
    <property type="term" value="P:mRNA transport"/>
    <property type="evidence" value="ECO:0007669"/>
    <property type="project" value="UniProtKB-KW"/>
</dbReference>
<evidence type="ECO:0000313" key="9">
    <source>
        <dbReference type="Proteomes" id="UP001189122"/>
    </source>
</evidence>
<feature type="compositionally biased region" description="Basic and acidic residues" evidence="6">
    <location>
        <begin position="191"/>
        <end position="204"/>
    </location>
</feature>
<name>A0A7I8IWW7_SPIIN</name>
<accession>A0A7I8IWW7</accession>
<dbReference type="Pfam" id="PF00638">
    <property type="entry name" value="Ran_BP1"/>
    <property type="match status" value="1"/>
</dbReference>
<keyword evidence="5" id="KW-0539">Nucleus</keyword>
<feature type="domain" description="RanBD1" evidence="7">
    <location>
        <begin position="297"/>
        <end position="398"/>
    </location>
</feature>
<feature type="region of interest" description="Disordered" evidence="6">
    <location>
        <begin position="51"/>
        <end position="216"/>
    </location>
</feature>
<evidence type="ECO:0000313" key="8">
    <source>
        <dbReference type="EMBL" id="CAA2622910.1"/>
    </source>
</evidence>
<dbReference type="Gene3D" id="2.30.29.30">
    <property type="entry name" value="Pleckstrin-homology domain (PH domain)/Phosphotyrosine-binding domain (PTB)"/>
    <property type="match status" value="1"/>
</dbReference>
<evidence type="ECO:0000256" key="1">
    <source>
        <dbReference type="ARBA" id="ARBA00004567"/>
    </source>
</evidence>
<dbReference type="InterPro" id="IPR011993">
    <property type="entry name" value="PH-like_dom_sf"/>
</dbReference>
<feature type="compositionally biased region" description="Polar residues" evidence="6">
    <location>
        <begin position="414"/>
        <end position="423"/>
    </location>
</feature>
<dbReference type="InterPro" id="IPR045255">
    <property type="entry name" value="RanBP1-like"/>
</dbReference>